<accession>A0A0F9B0Q9</accession>
<feature type="region of interest" description="Disordered" evidence="1">
    <location>
        <begin position="1"/>
        <end position="23"/>
    </location>
</feature>
<reference evidence="2" key="1">
    <citation type="journal article" date="2015" name="Nature">
        <title>Complex archaea that bridge the gap between prokaryotes and eukaryotes.</title>
        <authorList>
            <person name="Spang A."/>
            <person name="Saw J.H."/>
            <person name="Jorgensen S.L."/>
            <person name="Zaremba-Niedzwiedzka K."/>
            <person name="Martijn J."/>
            <person name="Lind A.E."/>
            <person name="van Eijk R."/>
            <person name="Schleper C."/>
            <person name="Guy L."/>
            <person name="Ettema T.J."/>
        </authorList>
    </citation>
    <scope>NUCLEOTIDE SEQUENCE</scope>
</reference>
<name>A0A0F9B0Q9_9ZZZZ</name>
<sequence>MDRTYLASTHVGTPDPRQKHPPDGQTLSIAWDFPLSIFRENLDMVVTVRFWDNKQDVLCEKIERKRGNRVYKFQDDTVDKSKKILTYKVDVFNEDGCLVDQWKHQFWKELIEINKEEDIKIIDDFDENRVY</sequence>
<dbReference type="EMBL" id="LAZR01040044">
    <property type="protein sequence ID" value="KKL15499.1"/>
    <property type="molecule type" value="Genomic_DNA"/>
</dbReference>
<proteinExistence type="predicted"/>
<evidence type="ECO:0000256" key="1">
    <source>
        <dbReference type="SAM" id="MobiDB-lite"/>
    </source>
</evidence>
<evidence type="ECO:0000313" key="2">
    <source>
        <dbReference type="EMBL" id="KKL15499.1"/>
    </source>
</evidence>
<feature type="compositionally biased region" description="Polar residues" evidence="1">
    <location>
        <begin position="1"/>
        <end position="11"/>
    </location>
</feature>
<protein>
    <submittedName>
        <fullName evidence="2">Uncharacterized protein</fullName>
    </submittedName>
</protein>
<gene>
    <name evidence="2" type="ORF">LCGC14_2504990</name>
</gene>
<comment type="caution">
    <text evidence="2">The sequence shown here is derived from an EMBL/GenBank/DDBJ whole genome shotgun (WGS) entry which is preliminary data.</text>
</comment>
<organism evidence="2">
    <name type="scientific">marine sediment metagenome</name>
    <dbReference type="NCBI Taxonomy" id="412755"/>
    <lineage>
        <taxon>unclassified sequences</taxon>
        <taxon>metagenomes</taxon>
        <taxon>ecological metagenomes</taxon>
    </lineage>
</organism>
<dbReference type="AlphaFoldDB" id="A0A0F9B0Q9"/>